<comment type="catalytic activity">
    <reaction evidence="6">
        <text>a quinone + sn-glycerol 3-phosphate = dihydroxyacetone phosphate + a quinol</text>
        <dbReference type="Rhea" id="RHEA:18977"/>
        <dbReference type="ChEBI" id="CHEBI:24646"/>
        <dbReference type="ChEBI" id="CHEBI:57597"/>
        <dbReference type="ChEBI" id="CHEBI:57642"/>
        <dbReference type="ChEBI" id="CHEBI:132124"/>
        <dbReference type="EC" id="1.1.5.3"/>
    </reaction>
</comment>
<keyword evidence="3 6" id="KW-0285">Flavoprotein</keyword>
<feature type="domain" description="FAD dependent oxidoreductase" evidence="8">
    <location>
        <begin position="31"/>
        <end position="126"/>
    </location>
</feature>
<keyword evidence="4" id="KW-0274">FAD</keyword>
<dbReference type="InterPro" id="IPR000447">
    <property type="entry name" value="G3P_DH_FAD-dep"/>
</dbReference>
<dbReference type="InterPro" id="IPR006076">
    <property type="entry name" value="FAD-dep_OxRdtase"/>
</dbReference>
<comment type="cofactor">
    <cofactor evidence="1 6">
        <name>FAD</name>
        <dbReference type="ChEBI" id="CHEBI:57692"/>
    </cofactor>
</comment>
<evidence type="ECO:0000259" key="8">
    <source>
        <dbReference type="Pfam" id="PF01266"/>
    </source>
</evidence>
<evidence type="ECO:0000256" key="4">
    <source>
        <dbReference type="ARBA" id="ARBA00022827"/>
    </source>
</evidence>
<protein>
    <recommendedName>
        <fullName evidence="6">Glycerol-3-phosphate dehydrogenase</fullName>
        <ecNumber evidence="6">1.1.5.3</ecNumber>
    </recommendedName>
</protein>
<accession>A0ABM8HCN8</accession>
<feature type="region of interest" description="Disordered" evidence="7">
    <location>
        <begin position="1"/>
        <end position="21"/>
    </location>
</feature>
<gene>
    <name evidence="9" type="ORF">GCM10025872_23870</name>
</gene>
<name>A0ABM8HCN8_9MICO</name>
<dbReference type="EMBL" id="AP027735">
    <property type="protein sequence ID" value="BDZ58730.1"/>
    <property type="molecule type" value="Genomic_DNA"/>
</dbReference>
<evidence type="ECO:0000256" key="7">
    <source>
        <dbReference type="SAM" id="MobiDB-lite"/>
    </source>
</evidence>
<proteinExistence type="inferred from homology"/>
<dbReference type="PANTHER" id="PTHR11985:SF35">
    <property type="entry name" value="ANAEROBIC GLYCEROL-3-PHOSPHATE DEHYDROGENASE SUBUNIT A"/>
    <property type="match status" value="1"/>
</dbReference>
<dbReference type="SUPFAM" id="SSF51905">
    <property type="entry name" value="FAD/NAD(P)-binding domain"/>
    <property type="match status" value="1"/>
</dbReference>
<keyword evidence="5 6" id="KW-0560">Oxidoreductase</keyword>
<dbReference type="EC" id="1.1.5.3" evidence="6"/>
<evidence type="ECO:0000256" key="6">
    <source>
        <dbReference type="RuleBase" id="RU361217"/>
    </source>
</evidence>
<evidence type="ECO:0000256" key="3">
    <source>
        <dbReference type="ARBA" id="ARBA00022630"/>
    </source>
</evidence>
<feature type="compositionally biased region" description="Polar residues" evidence="7">
    <location>
        <begin position="182"/>
        <end position="191"/>
    </location>
</feature>
<evidence type="ECO:0000313" key="9">
    <source>
        <dbReference type="EMBL" id="BDZ58730.1"/>
    </source>
</evidence>
<feature type="compositionally biased region" description="Low complexity" evidence="7">
    <location>
        <begin position="204"/>
        <end position="221"/>
    </location>
</feature>
<evidence type="ECO:0000256" key="1">
    <source>
        <dbReference type="ARBA" id="ARBA00001974"/>
    </source>
</evidence>
<comment type="similarity">
    <text evidence="2 6">Belongs to the FAD-dependent glycerol-3-phosphate dehydrogenase family.</text>
</comment>
<reference evidence="9" key="1">
    <citation type="journal article" date="2014" name="Int. J. Syst. Evol. Microbiol.">
        <title>Complete genome of a new Firmicutes species belonging to the dominant human colonic microbiota ('Ruminococcus bicirculans') reveals two chromosomes and a selective capacity to utilize plant glucans.</title>
        <authorList>
            <consortium name="NISC Comparative Sequencing Program"/>
            <person name="Wegmann U."/>
            <person name="Louis P."/>
            <person name="Goesmann A."/>
            <person name="Henrissat B."/>
            <person name="Duncan S.H."/>
            <person name="Flint H.J."/>
        </authorList>
    </citation>
    <scope>NUCLEOTIDE SEQUENCE</scope>
    <source>
        <strain evidence="9">NBRC 110608</strain>
    </source>
</reference>
<organism evidence="9">
    <name type="scientific">Barrientosiimonas endolithica</name>
    <dbReference type="NCBI Taxonomy" id="1535208"/>
    <lineage>
        <taxon>Bacteria</taxon>
        <taxon>Bacillati</taxon>
        <taxon>Actinomycetota</taxon>
        <taxon>Actinomycetes</taxon>
        <taxon>Micrococcales</taxon>
        <taxon>Dermacoccaceae</taxon>
        <taxon>Barrientosiimonas</taxon>
    </lineage>
</organism>
<dbReference type="PRINTS" id="PR01001">
    <property type="entry name" value="FADG3PDH"/>
</dbReference>
<dbReference type="Gene3D" id="3.50.50.60">
    <property type="entry name" value="FAD/NAD(P)-binding domain"/>
    <property type="match status" value="1"/>
</dbReference>
<evidence type="ECO:0000256" key="5">
    <source>
        <dbReference type="ARBA" id="ARBA00023002"/>
    </source>
</evidence>
<dbReference type="PANTHER" id="PTHR11985">
    <property type="entry name" value="GLYCEROL-3-PHOSPHATE DEHYDROGENASE"/>
    <property type="match status" value="1"/>
</dbReference>
<sequence>MSAPSPAGGRGPLNRTQRRGALERAAERTYDVVVVGGGVTGCGVALDAASRGLSVLLVEQHDLAAGTSRWSSKLVHGGLRYLASGHVGVAHESARERHLLMTRIAPHLVAPMPTLVPLGRDVGRRQGALIRLGVTAGDVLRRSARTPSSLLPGPDGSAPPPRCGSRRGSPPTGCAAGCCRTTDGSRTTRAWSSRSPERPPRPGPTWSPARGSTSSTPSGSR</sequence>
<reference evidence="9" key="2">
    <citation type="submission" date="2023-02" db="EMBL/GenBank/DDBJ databases">
        <authorList>
            <person name="Sun Q."/>
            <person name="Mori K."/>
        </authorList>
    </citation>
    <scope>NUCLEOTIDE SEQUENCE</scope>
    <source>
        <strain evidence="9">NBRC 110608</strain>
    </source>
</reference>
<evidence type="ECO:0000256" key="2">
    <source>
        <dbReference type="ARBA" id="ARBA00007330"/>
    </source>
</evidence>
<dbReference type="Pfam" id="PF01266">
    <property type="entry name" value="DAO"/>
    <property type="match status" value="1"/>
</dbReference>
<dbReference type="PROSITE" id="PS00977">
    <property type="entry name" value="FAD_G3PDH_1"/>
    <property type="match status" value="1"/>
</dbReference>
<dbReference type="InterPro" id="IPR036188">
    <property type="entry name" value="FAD/NAD-bd_sf"/>
</dbReference>
<feature type="region of interest" description="Disordered" evidence="7">
    <location>
        <begin position="143"/>
        <end position="221"/>
    </location>
</feature>